<name>W2P2F4_PHYNI</name>
<dbReference type="Proteomes" id="UP000054532">
    <property type="component" value="Unassembled WGS sequence"/>
</dbReference>
<reference evidence="1" key="1">
    <citation type="submission" date="2013-11" db="EMBL/GenBank/DDBJ databases">
        <title>The Genome Sequence of Phytophthora parasitica IAC_01/95.</title>
        <authorList>
            <consortium name="The Broad Institute Genomics Platform"/>
            <person name="Russ C."/>
            <person name="Tyler B."/>
            <person name="Panabieres F."/>
            <person name="Shan W."/>
            <person name="Tripathy S."/>
            <person name="Grunwald N."/>
            <person name="Machado M."/>
            <person name="Johnson C.S."/>
            <person name="Arredondo F."/>
            <person name="Hong C."/>
            <person name="Coffey M."/>
            <person name="Young S.K."/>
            <person name="Zeng Q."/>
            <person name="Gargeya S."/>
            <person name="Fitzgerald M."/>
            <person name="Abouelleil A."/>
            <person name="Alvarado L."/>
            <person name="Chapman S.B."/>
            <person name="Gainer-Dewar J."/>
            <person name="Goldberg J."/>
            <person name="Griggs A."/>
            <person name="Gujja S."/>
            <person name="Hansen M."/>
            <person name="Howarth C."/>
            <person name="Imamovic A."/>
            <person name="Ireland A."/>
            <person name="Larimer J."/>
            <person name="McCowan C."/>
            <person name="Murphy C."/>
            <person name="Pearson M."/>
            <person name="Poon T.W."/>
            <person name="Priest M."/>
            <person name="Roberts A."/>
            <person name="Saif S."/>
            <person name="Shea T."/>
            <person name="Sykes S."/>
            <person name="Wortman J."/>
            <person name="Nusbaum C."/>
            <person name="Birren B."/>
        </authorList>
    </citation>
    <scope>NUCLEOTIDE SEQUENCE [LARGE SCALE GENOMIC DNA]</scope>
    <source>
        <strain evidence="1">IAC_01/95</strain>
    </source>
</reference>
<dbReference type="AlphaFoldDB" id="W2P2F4"/>
<protein>
    <submittedName>
        <fullName evidence="1">Uncharacterized protein</fullName>
    </submittedName>
</protein>
<evidence type="ECO:0000313" key="1">
    <source>
        <dbReference type="EMBL" id="ETM54865.1"/>
    </source>
</evidence>
<gene>
    <name evidence="1" type="ORF">L914_01853</name>
</gene>
<proteinExistence type="predicted"/>
<sequence>MPNFTSVGATTNILHVRLAQYSFCNASFLPKVTAERNAAEATI</sequence>
<accession>W2P2F4</accession>
<dbReference type="EMBL" id="KI690883">
    <property type="protein sequence ID" value="ETM54865.1"/>
    <property type="molecule type" value="Genomic_DNA"/>
</dbReference>
<organism evidence="1">
    <name type="scientific">Phytophthora nicotianae</name>
    <name type="common">Potato buckeye rot agent</name>
    <name type="synonym">Phytophthora parasitica</name>
    <dbReference type="NCBI Taxonomy" id="4792"/>
    <lineage>
        <taxon>Eukaryota</taxon>
        <taxon>Sar</taxon>
        <taxon>Stramenopiles</taxon>
        <taxon>Oomycota</taxon>
        <taxon>Peronosporomycetes</taxon>
        <taxon>Peronosporales</taxon>
        <taxon>Peronosporaceae</taxon>
        <taxon>Phytophthora</taxon>
    </lineage>
</organism>